<dbReference type="EMBL" id="CAJVQC010065348">
    <property type="protein sequence ID" value="CAG8805410.1"/>
    <property type="molecule type" value="Genomic_DNA"/>
</dbReference>
<feature type="non-terminal residue" evidence="1">
    <location>
        <position position="1"/>
    </location>
</feature>
<protein>
    <submittedName>
        <fullName evidence="1">18684_t:CDS:1</fullName>
    </submittedName>
</protein>
<proteinExistence type="predicted"/>
<dbReference type="Proteomes" id="UP000789920">
    <property type="component" value="Unassembled WGS sequence"/>
</dbReference>
<evidence type="ECO:0000313" key="1">
    <source>
        <dbReference type="EMBL" id="CAG8805410.1"/>
    </source>
</evidence>
<comment type="caution">
    <text evidence="1">The sequence shown here is derived from an EMBL/GenBank/DDBJ whole genome shotgun (WGS) entry which is preliminary data.</text>
</comment>
<gene>
    <name evidence="1" type="ORF">RPERSI_LOCUS21927</name>
</gene>
<accession>A0ACA9RQT1</accession>
<keyword evidence="2" id="KW-1185">Reference proteome</keyword>
<name>A0ACA9RQT1_9GLOM</name>
<sequence length="68" mass="8072">TISNIQVQQHITMIHRQLNYRNFNQSTLKVQLQQIQNVAITIKSILEHYDYTLLQSKYNTSTAKMLQH</sequence>
<evidence type="ECO:0000313" key="2">
    <source>
        <dbReference type="Proteomes" id="UP000789920"/>
    </source>
</evidence>
<reference evidence="1" key="1">
    <citation type="submission" date="2021-06" db="EMBL/GenBank/DDBJ databases">
        <authorList>
            <person name="Kallberg Y."/>
            <person name="Tangrot J."/>
            <person name="Rosling A."/>
        </authorList>
    </citation>
    <scope>NUCLEOTIDE SEQUENCE</scope>
    <source>
        <strain evidence="1">MA461A</strain>
    </source>
</reference>
<organism evidence="1 2">
    <name type="scientific">Racocetra persica</name>
    <dbReference type="NCBI Taxonomy" id="160502"/>
    <lineage>
        <taxon>Eukaryota</taxon>
        <taxon>Fungi</taxon>
        <taxon>Fungi incertae sedis</taxon>
        <taxon>Mucoromycota</taxon>
        <taxon>Glomeromycotina</taxon>
        <taxon>Glomeromycetes</taxon>
        <taxon>Diversisporales</taxon>
        <taxon>Gigasporaceae</taxon>
        <taxon>Racocetra</taxon>
    </lineage>
</organism>